<keyword evidence="3" id="KW-1185">Reference proteome</keyword>
<gene>
    <name evidence="2" type="ORF">SAMN05421757_10283</name>
</gene>
<dbReference type="AlphaFoldDB" id="A0A239ECQ6"/>
<organism evidence="2 3">
    <name type="scientific">Tropicimonas sediminicola</name>
    <dbReference type="NCBI Taxonomy" id="1031541"/>
    <lineage>
        <taxon>Bacteria</taxon>
        <taxon>Pseudomonadati</taxon>
        <taxon>Pseudomonadota</taxon>
        <taxon>Alphaproteobacteria</taxon>
        <taxon>Rhodobacterales</taxon>
        <taxon>Roseobacteraceae</taxon>
        <taxon>Tropicimonas</taxon>
    </lineage>
</organism>
<evidence type="ECO:0000313" key="3">
    <source>
        <dbReference type="Proteomes" id="UP000198426"/>
    </source>
</evidence>
<evidence type="ECO:0000313" key="2">
    <source>
        <dbReference type="EMBL" id="SNS42416.1"/>
    </source>
</evidence>
<dbReference type="Proteomes" id="UP000198426">
    <property type="component" value="Unassembled WGS sequence"/>
</dbReference>
<name>A0A239ECQ6_9RHOB</name>
<dbReference type="EMBL" id="FZOY01000002">
    <property type="protein sequence ID" value="SNS42416.1"/>
    <property type="molecule type" value="Genomic_DNA"/>
</dbReference>
<protein>
    <recommendedName>
        <fullName evidence="4">DUF1344 domain-containing protein</fullName>
    </recommendedName>
</protein>
<feature type="chain" id="PRO_5012579559" description="DUF1344 domain-containing protein" evidence="1">
    <location>
        <begin position="26"/>
        <end position="93"/>
    </location>
</feature>
<evidence type="ECO:0008006" key="4">
    <source>
        <dbReference type="Google" id="ProtNLM"/>
    </source>
</evidence>
<reference evidence="2 3" key="1">
    <citation type="submission" date="2017-06" db="EMBL/GenBank/DDBJ databases">
        <authorList>
            <person name="Kim H.J."/>
            <person name="Triplett B.A."/>
        </authorList>
    </citation>
    <scope>NUCLEOTIDE SEQUENCE [LARGE SCALE GENOMIC DNA]</scope>
    <source>
        <strain evidence="2 3">DSM 29339</strain>
    </source>
</reference>
<feature type="signal peptide" evidence="1">
    <location>
        <begin position="1"/>
        <end position="25"/>
    </location>
</feature>
<sequence>MDRKHHMRLLLASALVTLTVMPAAADETEGLILAYDRVANILVLEDLTVWPIAADVAVPEDLQAGDRVTIDFRSDGENGVGGINALTRTASAQ</sequence>
<evidence type="ECO:0000256" key="1">
    <source>
        <dbReference type="SAM" id="SignalP"/>
    </source>
</evidence>
<accession>A0A239ECQ6</accession>
<proteinExistence type="predicted"/>
<keyword evidence="1" id="KW-0732">Signal</keyword>